<gene>
    <name evidence="7" type="ORF">MNBD_PLANCTO03-1549</name>
</gene>
<evidence type="ECO:0000313" key="7">
    <source>
        <dbReference type="EMBL" id="VAX41141.1"/>
    </source>
</evidence>
<dbReference type="InterPro" id="IPR036388">
    <property type="entry name" value="WH-like_DNA-bd_sf"/>
</dbReference>
<dbReference type="PANTHER" id="PTHR43133:SF51">
    <property type="entry name" value="RNA POLYMERASE SIGMA FACTOR"/>
    <property type="match status" value="1"/>
</dbReference>
<keyword evidence="4" id="KW-0804">Transcription</keyword>
<dbReference type="GO" id="GO:0003677">
    <property type="term" value="F:DNA binding"/>
    <property type="evidence" value="ECO:0007669"/>
    <property type="project" value="InterPro"/>
</dbReference>
<dbReference type="InterPro" id="IPR013324">
    <property type="entry name" value="RNA_pol_sigma_r3/r4-like"/>
</dbReference>
<dbReference type="Gene3D" id="1.10.1740.10">
    <property type="match status" value="1"/>
</dbReference>
<accession>A0A3B1DQJ9</accession>
<evidence type="ECO:0000256" key="2">
    <source>
        <dbReference type="ARBA" id="ARBA00023015"/>
    </source>
</evidence>
<name>A0A3B1DQJ9_9ZZZZ</name>
<dbReference type="GO" id="GO:0016987">
    <property type="term" value="F:sigma factor activity"/>
    <property type="evidence" value="ECO:0007669"/>
    <property type="project" value="UniProtKB-KW"/>
</dbReference>
<dbReference type="Pfam" id="PF04542">
    <property type="entry name" value="Sigma70_r2"/>
    <property type="match status" value="1"/>
</dbReference>
<feature type="non-terminal residue" evidence="7">
    <location>
        <position position="193"/>
    </location>
</feature>
<evidence type="ECO:0000256" key="4">
    <source>
        <dbReference type="ARBA" id="ARBA00023163"/>
    </source>
</evidence>
<proteinExistence type="inferred from homology"/>
<protein>
    <submittedName>
        <fullName evidence="7">Uncharacterized protein</fullName>
    </submittedName>
</protein>
<dbReference type="PANTHER" id="PTHR43133">
    <property type="entry name" value="RNA POLYMERASE ECF-TYPE SIGMA FACTO"/>
    <property type="match status" value="1"/>
</dbReference>
<evidence type="ECO:0000256" key="3">
    <source>
        <dbReference type="ARBA" id="ARBA00023082"/>
    </source>
</evidence>
<dbReference type="CDD" id="cd06171">
    <property type="entry name" value="Sigma70_r4"/>
    <property type="match status" value="1"/>
</dbReference>
<feature type="domain" description="RNA polymerase sigma-70 region 2" evidence="5">
    <location>
        <begin position="34"/>
        <end position="97"/>
    </location>
</feature>
<dbReference type="AlphaFoldDB" id="A0A3B1DQJ9"/>
<reference evidence="7" key="1">
    <citation type="submission" date="2018-06" db="EMBL/GenBank/DDBJ databases">
        <authorList>
            <person name="Zhirakovskaya E."/>
        </authorList>
    </citation>
    <scope>NUCLEOTIDE SEQUENCE</scope>
</reference>
<dbReference type="SUPFAM" id="SSF88946">
    <property type="entry name" value="Sigma2 domain of RNA polymerase sigma factors"/>
    <property type="match status" value="1"/>
</dbReference>
<dbReference type="InterPro" id="IPR013249">
    <property type="entry name" value="RNA_pol_sigma70_r4_t2"/>
</dbReference>
<dbReference type="EMBL" id="UOGK01000496">
    <property type="protein sequence ID" value="VAX41141.1"/>
    <property type="molecule type" value="Genomic_DNA"/>
</dbReference>
<dbReference type="InterPro" id="IPR014284">
    <property type="entry name" value="RNA_pol_sigma-70_dom"/>
</dbReference>
<dbReference type="Gene3D" id="1.10.10.10">
    <property type="entry name" value="Winged helix-like DNA-binding domain superfamily/Winged helix DNA-binding domain"/>
    <property type="match status" value="1"/>
</dbReference>
<keyword evidence="2" id="KW-0805">Transcription regulation</keyword>
<evidence type="ECO:0000259" key="5">
    <source>
        <dbReference type="Pfam" id="PF04542"/>
    </source>
</evidence>
<dbReference type="InterPro" id="IPR013325">
    <property type="entry name" value="RNA_pol_sigma_r2"/>
</dbReference>
<evidence type="ECO:0000256" key="1">
    <source>
        <dbReference type="ARBA" id="ARBA00010641"/>
    </source>
</evidence>
<dbReference type="NCBIfam" id="TIGR02937">
    <property type="entry name" value="sigma70-ECF"/>
    <property type="match status" value="1"/>
</dbReference>
<dbReference type="InterPro" id="IPR007627">
    <property type="entry name" value="RNA_pol_sigma70_r2"/>
</dbReference>
<evidence type="ECO:0000259" key="6">
    <source>
        <dbReference type="Pfam" id="PF08281"/>
    </source>
</evidence>
<feature type="domain" description="RNA polymerase sigma factor 70 region 4 type 2" evidence="6">
    <location>
        <begin position="132"/>
        <end position="184"/>
    </location>
</feature>
<keyword evidence="3" id="KW-0731">Sigma factor</keyword>
<dbReference type="Pfam" id="PF08281">
    <property type="entry name" value="Sigma70_r4_2"/>
    <property type="match status" value="1"/>
</dbReference>
<sequence length="193" mass="22193">MTTEQDGTQSGADDLRLAEAAIARDSEAVRLVWDRYRRWVAAILLAYKPREVDLEDLLQEVAMTFVRKIGELRDPEALRPWLRSVAINAARLAGRKQTTARKYARQLRLMVEQEGDRSRSPDIAASQREEARRLLDLAMELPEGYREPLLLRCMQGMSYREIGRIVGLPETTIETRIARGRRMLREKAALQES</sequence>
<organism evidence="7">
    <name type="scientific">hydrothermal vent metagenome</name>
    <dbReference type="NCBI Taxonomy" id="652676"/>
    <lineage>
        <taxon>unclassified sequences</taxon>
        <taxon>metagenomes</taxon>
        <taxon>ecological metagenomes</taxon>
    </lineage>
</organism>
<dbReference type="InterPro" id="IPR039425">
    <property type="entry name" value="RNA_pol_sigma-70-like"/>
</dbReference>
<dbReference type="GO" id="GO:0006352">
    <property type="term" value="P:DNA-templated transcription initiation"/>
    <property type="evidence" value="ECO:0007669"/>
    <property type="project" value="InterPro"/>
</dbReference>
<dbReference type="SUPFAM" id="SSF88659">
    <property type="entry name" value="Sigma3 and sigma4 domains of RNA polymerase sigma factors"/>
    <property type="match status" value="1"/>
</dbReference>
<comment type="similarity">
    <text evidence="1">Belongs to the sigma-70 factor family. ECF subfamily.</text>
</comment>